<dbReference type="GO" id="GO:0046872">
    <property type="term" value="F:metal ion binding"/>
    <property type="evidence" value="ECO:0007669"/>
    <property type="project" value="UniProtKB-KW"/>
</dbReference>
<keyword evidence="1" id="KW-0460">Magnesium</keyword>
<feature type="binding site" evidence="1">
    <location>
        <position position="36"/>
    </location>
    <ligand>
        <name>Mg(2+)</name>
        <dbReference type="ChEBI" id="CHEBI:18420"/>
        <label>1</label>
    </ligand>
</feature>
<dbReference type="SUPFAM" id="SSF101478">
    <property type="entry name" value="ADP-ribosylglycohydrolase"/>
    <property type="match status" value="1"/>
</dbReference>
<sequence>MLGAIIGDIIGSVYEWDNIKTEDFPLFCSKSRFTDDTVLTVATARTLLQLAGKKEMDERDIAKAYAQNYRAYYRKYPFAGFGGMFADWAQKEPMLIQGSYGNGAAMRVCPIGYAFDDMESVLLHTEKSCLYTHNNAEAIKGAKAVAGAVFLARNGKKKADIRRFVQHMAGYDLNVRLEDIRPGYTFSSRTKLSVPEAISAFLQAESFEDTLRKAVSIGGDSDTIACIAGGIAYAFYRQIPKEIEKQAIRRLDQGLLQTVTAFMQKYRQQ</sequence>
<comment type="caution">
    <text evidence="2">The sequence shown here is derived from an EMBL/GenBank/DDBJ whole genome shotgun (WGS) entry which is preliminary data.</text>
</comment>
<name>A0A9D0ZHF0_9FIRM</name>
<feature type="binding site" evidence="1">
    <location>
        <position position="222"/>
    </location>
    <ligand>
        <name>Mg(2+)</name>
        <dbReference type="ChEBI" id="CHEBI:18420"/>
        <label>1</label>
    </ligand>
</feature>
<dbReference type="PANTHER" id="PTHR16222:SF12">
    <property type="entry name" value="ADP-RIBOSYLGLYCOHYDROLASE-RELATED"/>
    <property type="match status" value="1"/>
</dbReference>
<evidence type="ECO:0000313" key="3">
    <source>
        <dbReference type="Proteomes" id="UP000886787"/>
    </source>
</evidence>
<reference evidence="2" key="1">
    <citation type="submission" date="2020-10" db="EMBL/GenBank/DDBJ databases">
        <authorList>
            <person name="Gilroy R."/>
        </authorList>
    </citation>
    <scope>NUCLEOTIDE SEQUENCE</scope>
    <source>
        <strain evidence="2">ChiSjej1B19-3389</strain>
    </source>
</reference>
<dbReference type="Pfam" id="PF03747">
    <property type="entry name" value="ADP_ribosyl_GH"/>
    <property type="match status" value="1"/>
</dbReference>
<evidence type="ECO:0000313" key="2">
    <source>
        <dbReference type="EMBL" id="HIQ80703.1"/>
    </source>
</evidence>
<dbReference type="InterPro" id="IPR050792">
    <property type="entry name" value="ADP-ribosylglycohydrolase"/>
</dbReference>
<protein>
    <submittedName>
        <fullName evidence="2">ADP-ribosylglycohydrolase family protein</fullName>
    </submittedName>
</protein>
<gene>
    <name evidence="2" type="ORF">IAD32_05385</name>
</gene>
<dbReference type="Gene3D" id="1.10.4080.10">
    <property type="entry name" value="ADP-ribosylation/Crystallin J1"/>
    <property type="match status" value="1"/>
</dbReference>
<evidence type="ECO:0000256" key="1">
    <source>
        <dbReference type="PIRSR" id="PIRSR605502-1"/>
    </source>
</evidence>
<proteinExistence type="predicted"/>
<reference evidence="2" key="2">
    <citation type="journal article" date="2021" name="PeerJ">
        <title>Extensive microbial diversity within the chicken gut microbiome revealed by metagenomics and culture.</title>
        <authorList>
            <person name="Gilroy R."/>
            <person name="Ravi A."/>
            <person name="Getino M."/>
            <person name="Pursley I."/>
            <person name="Horton D.L."/>
            <person name="Alikhan N.F."/>
            <person name="Baker D."/>
            <person name="Gharbi K."/>
            <person name="Hall N."/>
            <person name="Watson M."/>
            <person name="Adriaenssens E.M."/>
            <person name="Foster-Nyarko E."/>
            <person name="Jarju S."/>
            <person name="Secka A."/>
            <person name="Antonio M."/>
            <person name="Oren A."/>
            <person name="Chaudhuri R.R."/>
            <person name="La Ragione R."/>
            <person name="Hildebrand F."/>
            <person name="Pallen M.J."/>
        </authorList>
    </citation>
    <scope>NUCLEOTIDE SEQUENCE</scope>
    <source>
        <strain evidence="2">ChiSjej1B19-3389</strain>
    </source>
</reference>
<dbReference type="AlphaFoldDB" id="A0A9D0ZHF0"/>
<feature type="binding site" evidence="1">
    <location>
        <position position="34"/>
    </location>
    <ligand>
        <name>Mg(2+)</name>
        <dbReference type="ChEBI" id="CHEBI:18420"/>
        <label>1</label>
    </ligand>
</feature>
<dbReference type="InterPro" id="IPR005502">
    <property type="entry name" value="Ribosyl_crysJ1"/>
</dbReference>
<feature type="binding site" evidence="1">
    <location>
        <position position="35"/>
    </location>
    <ligand>
        <name>Mg(2+)</name>
        <dbReference type="ChEBI" id="CHEBI:18420"/>
        <label>1</label>
    </ligand>
</feature>
<keyword evidence="1" id="KW-0479">Metal-binding</keyword>
<feature type="binding site" evidence="1">
    <location>
        <position position="220"/>
    </location>
    <ligand>
        <name>Mg(2+)</name>
        <dbReference type="ChEBI" id="CHEBI:18420"/>
        <label>1</label>
    </ligand>
</feature>
<comment type="cofactor">
    <cofactor evidence="1">
        <name>Mg(2+)</name>
        <dbReference type="ChEBI" id="CHEBI:18420"/>
    </cofactor>
    <text evidence="1">Binds 2 magnesium ions per subunit.</text>
</comment>
<accession>A0A9D0ZHF0</accession>
<dbReference type="Proteomes" id="UP000886787">
    <property type="component" value="Unassembled WGS sequence"/>
</dbReference>
<dbReference type="InterPro" id="IPR036705">
    <property type="entry name" value="Ribosyl_crysJ1_sf"/>
</dbReference>
<feature type="binding site" evidence="1">
    <location>
        <position position="223"/>
    </location>
    <ligand>
        <name>Mg(2+)</name>
        <dbReference type="ChEBI" id="CHEBI:18420"/>
        <label>1</label>
    </ligand>
</feature>
<organism evidence="2 3">
    <name type="scientific">Candidatus Scatavimonas merdigallinarum</name>
    <dbReference type="NCBI Taxonomy" id="2840914"/>
    <lineage>
        <taxon>Bacteria</taxon>
        <taxon>Bacillati</taxon>
        <taxon>Bacillota</taxon>
        <taxon>Clostridia</taxon>
        <taxon>Eubacteriales</taxon>
        <taxon>Oscillospiraceae</taxon>
        <taxon>Oscillospiraceae incertae sedis</taxon>
        <taxon>Candidatus Scatavimonas</taxon>
    </lineage>
</organism>
<dbReference type="EMBL" id="DVFW01000026">
    <property type="protein sequence ID" value="HIQ80703.1"/>
    <property type="molecule type" value="Genomic_DNA"/>
</dbReference>
<dbReference type="PANTHER" id="PTHR16222">
    <property type="entry name" value="ADP-RIBOSYLGLYCOHYDROLASE"/>
    <property type="match status" value="1"/>
</dbReference>